<name>T0YYQ4_9ZZZZ</name>
<dbReference type="GO" id="GO:0140291">
    <property type="term" value="P:peptidyl-glutamate ADP-deribosylation"/>
    <property type="evidence" value="ECO:0007669"/>
    <property type="project" value="TreeGrafter"/>
</dbReference>
<feature type="non-terminal residue" evidence="2">
    <location>
        <position position="66"/>
    </location>
</feature>
<dbReference type="InterPro" id="IPR050892">
    <property type="entry name" value="ADP-ribose_metab_enzymes"/>
</dbReference>
<evidence type="ECO:0000313" key="2">
    <source>
        <dbReference type="EMBL" id="EQD38173.1"/>
    </source>
</evidence>
<evidence type="ECO:0000259" key="1">
    <source>
        <dbReference type="Pfam" id="PF01661"/>
    </source>
</evidence>
<reference evidence="2" key="1">
    <citation type="submission" date="2013-08" db="EMBL/GenBank/DDBJ databases">
        <authorList>
            <person name="Mendez C."/>
            <person name="Richter M."/>
            <person name="Ferrer M."/>
            <person name="Sanchez J."/>
        </authorList>
    </citation>
    <scope>NUCLEOTIDE SEQUENCE</scope>
</reference>
<dbReference type="PANTHER" id="PTHR12521:SF0">
    <property type="entry name" value="ADP-RIBOSE GLYCOHYDROLASE OARD1"/>
    <property type="match status" value="1"/>
</dbReference>
<dbReference type="AlphaFoldDB" id="T0YYQ4"/>
<dbReference type="InterPro" id="IPR002589">
    <property type="entry name" value="Macro_dom"/>
</dbReference>
<proteinExistence type="predicted"/>
<dbReference type="Gene3D" id="3.40.220.10">
    <property type="entry name" value="Leucine Aminopeptidase, subunit E, domain 1"/>
    <property type="match status" value="1"/>
</dbReference>
<feature type="domain" description="Macro" evidence="1">
    <location>
        <begin position="19"/>
        <end position="52"/>
    </location>
</feature>
<organism evidence="2">
    <name type="scientific">mine drainage metagenome</name>
    <dbReference type="NCBI Taxonomy" id="410659"/>
    <lineage>
        <taxon>unclassified sequences</taxon>
        <taxon>metagenomes</taxon>
        <taxon>ecological metagenomes</taxon>
    </lineage>
</organism>
<comment type="caution">
    <text evidence="2">The sequence shown here is derived from an EMBL/GenBank/DDBJ whole genome shotgun (WGS) entry which is preliminary data.</text>
</comment>
<dbReference type="EMBL" id="AUZZ01008361">
    <property type="protein sequence ID" value="EQD38173.1"/>
    <property type="molecule type" value="Genomic_DNA"/>
</dbReference>
<reference evidence="2" key="2">
    <citation type="journal article" date="2014" name="ISME J.">
        <title>Microbial stratification in low pH oxic and suboxic macroscopic growths along an acid mine drainage.</title>
        <authorList>
            <person name="Mendez-Garcia C."/>
            <person name="Mesa V."/>
            <person name="Sprenger R.R."/>
            <person name="Richter M."/>
            <person name="Diez M.S."/>
            <person name="Solano J."/>
            <person name="Bargiela R."/>
            <person name="Golyshina O.V."/>
            <person name="Manteca A."/>
            <person name="Ramos J.L."/>
            <person name="Gallego J.R."/>
            <person name="Llorente I."/>
            <person name="Martins Dos Santos V.A."/>
            <person name="Jensen O.N."/>
            <person name="Pelaez A.I."/>
            <person name="Sanchez J."/>
            <person name="Ferrer M."/>
        </authorList>
    </citation>
    <scope>NUCLEOTIDE SEQUENCE</scope>
</reference>
<accession>T0YYQ4</accession>
<dbReference type="InterPro" id="IPR043472">
    <property type="entry name" value="Macro_dom-like"/>
</dbReference>
<sequence length="66" mass="7554">MFRALIGDLFESQAQTLMNTVNCVGVMGKGVAAAFKQRFPAMFEDYECRCERHAVRLSEPYLYRDA</sequence>
<dbReference type="PANTHER" id="PTHR12521">
    <property type="entry name" value="PROTEIN C6ORF130"/>
    <property type="match status" value="1"/>
</dbReference>
<protein>
    <submittedName>
        <fullName evidence="2">Appr-1-p processing domain-containing protein</fullName>
    </submittedName>
</protein>
<dbReference type="Pfam" id="PF01661">
    <property type="entry name" value="Macro"/>
    <property type="match status" value="1"/>
</dbReference>
<gene>
    <name evidence="2" type="ORF">B2A_11579</name>
</gene>
<dbReference type="SUPFAM" id="SSF52949">
    <property type="entry name" value="Macro domain-like"/>
    <property type="match status" value="1"/>
</dbReference>